<dbReference type="SMART" id="SM00066">
    <property type="entry name" value="GAL4"/>
    <property type="match status" value="1"/>
</dbReference>
<dbReference type="eggNOG" id="ENOG502SUW5">
    <property type="taxonomic scope" value="Eukaryota"/>
</dbReference>
<dbReference type="AlphaFoldDB" id="W9YK68"/>
<accession>W9YK68</accession>
<keyword evidence="1" id="KW-0479">Metal-binding</keyword>
<evidence type="ECO:0000256" key="5">
    <source>
        <dbReference type="ARBA" id="ARBA00023242"/>
    </source>
</evidence>
<evidence type="ECO:0000313" key="9">
    <source>
        <dbReference type="Proteomes" id="UP000019478"/>
    </source>
</evidence>
<dbReference type="CDD" id="cd00067">
    <property type="entry name" value="GAL4"/>
    <property type="match status" value="1"/>
</dbReference>
<feature type="domain" description="Zn(2)-C6 fungal-type" evidence="7">
    <location>
        <begin position="15"/>
        <end position="45"/>
    </location>
</feature>
<dbReference type="EMBL" id="AMGY01000002">
    <property type="protein sequence ID" value="EXJ89641.1"/>
    <property type="molecule type" value="Genomic_DNA"/>
</dbReference>
<evidence type="ECO:0000256" key="6">
    <source>
        <dbReference type="SAM" id="MobiDB-lite"/>
    </source>
</evidence>
<dbReference type="GeneID" id="19166838"/>
<dbReference type="PRINTS" id="PR00755">
    <property type="entry name" value="AFLATOXINBRP"/>
</dbReference>
<sequence length="460" mass="49038">MVNNFSQSQVKLRDTCESCAAAKVRCSKEKPACSRCSSRGLRCEYGTSRRSGRASSSSHSTAGYQQKNQTQTQTANGDRSKCPSQSQSPGEGMMLRPDAVAVNQDEWLASLMGFPPDDHGPDTFNDMNSVPMDASMSMSTTSTSIQDMPDYRDLMSYPFGPGGGDPHTNTTTNTSIDALFNINDHDLTAMTWEGLQEPDLDGHDCLSIALDLFKRCSATDSSPTTCPRRLSFSRETPPLTLETVDSIHQHMIEPLSRILDCSCSSNGSLITIVSLVIFKIIAWYARAASLSPAATAAGPGSGPGSSEGSSNSSSSMPLDSRFSVTDLLGASDSHAGCRGLMNCTGAAGDKRGRAAVRAILDDLYRVQDIVDRFSVRAQTARLQDMKDGSGAGSDARYGQHGSGAAGSGSDIQAAISGHLLPLSNTLSVQVLAELRRRLRAVSFEVVQTLLRGCTNCKEQS</sequence>
<protein>
    <recommendedName>
        <fullName evidence="7">Zn(2)-C6 fungal-type domain-containing protein</fullName>
    </recommendedName>
</protein>
<name>W9YK68_9EURO</name>
<dbReference type="InterPro" id="IPR036864">
    <property type="entry name" value="Zn2-C6_fun-type_DNA-bd_sf"/>
</dbReference>
<organism evidence="8 9">
    <name type="scientific">Capronia epimyces CBS 606.96</name>
    <dbReference type="NCBI Taxonomy" id="1182542"/>
    <lineage>
        <taxon>Eukaryota</taxon>
        <taxon>Fungi</taxon>
        <taxon>Dikarya</taxon>
        <taxon>Ascomycota</taxon>
        <taxon>Pezizomycotina</taxon>
        <taxon>Eurotiomycetes</taxon>
        <taxon>Chaetothyriomycetidae</taxon>
        <taxon>Chaetothyriales</taxon>
        <taxon>Herpotrichiellaceae</taxon>
        <taxon>Capronia</taxon>
    </lineage>
</organism>
<feature type="region of interest" description="Disordered" evidence="6">
    <location>
        <begin position="294"/>
        <end position="317"/>
    </location>
</feature>
<keyword evidence="9" id="KW-1185">Reference proteome</keyword>
<evidence type="ECO:0000256" key="1">
    <source>
        <dbReference type="ARBA" id="ARBA00022723"/>
    </source>
</evidence>
<feature type="compositionally biased region" description="Low complexity" evidence="6">
    <location>
        <begin position="47"/>
        <end position="74"/>
    </location>
</feature>
<reference evidence="8 9" key="1">
    <citation type="submission" date="2013-03" db="EMBL/GenBank/DDBJ databases">
        <title>The Genome Sequence of Capronia epimyces CBS 606.96.</title>
        <authorList>
            <consortium name="The Broad Institute Genomics Platform"/>
            <person name="Cuomo C."/>
            <person name="de Hoog S."/>
            <person name="Gorbushina A."/>
            <person name="Walker B."/>
            <person name="Young S.K."/>
            <person name="Zeng Q."/>
            <person name="Gargeya S."/>
            <person name="Fitzgerald M."/>
            <person name="Haas B."/>
            <person name="Abouelleil A."/>
            <person name="Allen A.W."/>
            <person name="Alvarado L."/>
            <person name="Arachchi H.M."/>
            <person name="Berlin A.M."/>
            <person name="Chapman S.B."/>
            <person name="Gainer-Dewar J."/>
            <person name="Goldberg J."/>
            <person name="Griggs A."/>
            <person name="Gujja S."/>
            <person name="Hansen M."/>
            <person name="Howarth C."/>
            <person name="Imamovic A."/>
            <person name="Ireland A."/>
            <person name="Larimer J."/>
            <person name="McCowan C."/>
            <person name="Murphy C."/>
            <person name="Pearson M."/>
            <person name="Poon T.W."/>
            <person name="Priest M."/>
            <person name="Roberts A."/>
            <person name="Saif S."/>
            <person name="Shea T."/>
            <person name="Sisk P."/>
            <person name="Sykes S."/>
            <person name="Wortman J."/>
            <person name="Nusbaum C."/>
            <person name="Birren B."/>
        </authorList>
    </citation>
    <scope>NUCLEOTIDE SEQUENCE [LARGE SCALE GENOMIC DNA]</scope>
    <source>
        <strain evidence="8 9">CBS 606.96</strain>
    </source>
</reference>
<keyword evidence="2" id="KW-0805">Transcription regulation</keyword>
<gene>
    <name evidence="8" type="ORF">A1O3_02708</name>
</gene>
<dbReference type="InterPro" id="IPR050675">
    <property type="entry name" value="OAF3"/>
</dbReference>
<dbReference type="HOGENOM" id="CLU_031656_1_0_1"/>
<dbReference type="GO" id="GO:0008270">
    <property type="term" value="F:zinc ion binding"/>
    <property type="evidence" value="ECO:0007669"/>
    <property type="project" value="InterPro"/>
</dbReference>
<dbReference type="GO" id="GO:0045122">
    <property type="term" value="P:aflatoxin biosynthetic process"/>
    <property type="evidence" value="ECO:0007669"/>
    <property type="project" value="InterPro"/>
</dbReference>
<feature type="region of interest" description="Disordered" evidence="6">
    <location>
        <begin position="384"/>
        <end position="404"/>
    </location>
</feature>
<evidence type="ECO:0000256" key="2">
    <source>
        <dbReference type="ARBA" id="ARBA00023015"/>
    </source>
</evidence>
<keyword evidence="3" id="KW-0238">DNA-binding</keyword>
<dbReference type="PROSITE" id="PS50048">
    <property type="entry name" value="ZN2_CY6_FUNGAL_2"/>
    <property type="match status" value="1"/>
</dbReference>
<dbReference type="Pfam" id="PF00172">
    <property type="entry name" value="Zn_clus"/>
    <property type="match status" value="1"/>
</dbReference>
<dbReference type="STRING" id="1182542.W9YK68"/>
<keyword evidence="4" id="KW-0804">Transcription</keyword>
<dbReference type="PANTHER" id="PTHR31069">
    <property type="entry name" value="OLEATE-ACTIVATED TRANSCRIPTION FACTOR 1-RELATED"/>
    <property type="match status" value="1"/>
</dbReference>
<dbReference type="GO" id="GO:0003677">
    <property type="term" value="F:DNA binding"/>
    <property type="evidence" value="ECO:0007669"/>
    <property type="project" value="UniProtKB-KW"/>
</dbReference>
<feature type="compositionally biased region" description="Low complexity" evidence="6">
    <location>
        <begin position="306"/>
        <end position="315"/>
    </location>
</feature>
<dbReference type="Pfam" id="PF08493">
    <property type="entry name" value="AflR"/>
    <property type="match status" value="1"/>
</dbReference>
<evidence type="ECO:0000313" key="8">
    <source>
        <dbReference type="EMBL" id="EXJ89641.1"/>
    </source>
</evidence>
<dbReference type="InterPro" id="IPR001138">
    <property type="entry name" value="Zn2Cys6_DnaBD"/>
</dbReference>
<dbReference type="GO" id="GO:0000981">
    <property type="term" value="F:DNA-binding transcription factor activity, RNA polymerase II-specific"/>
    <property type="evidence" value="ECO:0007669"/>
    <property type="project" value="InterPro"/>
</dbReference>
<dbReference type="RefSeq" id="XP_007731038.1">
    <property type="nucleotide sequence ID" value="XM_007732848.1"/>
</dbReference>
<dbReference type="PANTHER" id="PTHR31069:SF31">
    <property type="entry name" value="MONODICTYPHENONE CLUSTER TRANSCRIPTION FACTOR-RELATED"/>
    <property type="match status" value="1"/>
</dbReference>
<feature type="region of interest" description="Disordered" evidence="6">
    <location>
        <begin position="47"/>
        <end position="93"/>
    </location>
</feature>
<dbReference type="InterPro" id="IPR013700">
    <property type="entry name" value="AflR"/>
</dbReference>
<dbReference type="PROSITE" id="PS00463">
    <property type="entry name" value="ZN2_CY6_FUNGAL_1"/>
    <property type="match status" value="1"/>
</dbReference>
<evidence type="ECO:0000256" key="4">
    <source>
        <dbReference type="ARBA" id="ARBA00023163"/>
    </source>
</evidence>
<dbReference type="Proteomes" id="UP000019478">
    <property type="component" value="Unassembled WGS sequence"/>
</dbReference>
<dbReference type="OrthoDB" id="4146687at2759"/>
<comment type="caution">
    <text evidence="8">The sequence shown here is derived from an EMBL/GenBank/DDBJ whole genome shotgun (WGS) entry which is preliminary data.</text>
</comment>
<proteinExistence type="predicted"/>
<dbReference type="GO" id="GO:0005634">
    <property type="term" value="C:nucleus"/>
    <property type="evidence" value="ECO:0007669"/>
    <property type="project" value="InterPro"/>
</dbReference>
<keyword evidence="5" id="KW-0539">Nucleus</keyword>
<evidence type="ECO:0000256" key="3">
    <source>
        <dbReference type="ARBA" id="ARBA00023125"/>
    </source>
</evidence>
<dbReference type="SUPFAM" id="SSF57701">
    <property type="entry name" value="Zn2/Cys6 DNA-binding domain"/>
    <property type="match status" value="1"/>
</dbReference>
<dbReference type="Gene3D" id="4.10.240.10">
    <property type="entry name" value="Zn(2)-C6 fungal-type DNA-binding domain"/>
    <property type="match status" value="1"/>
</dbReference>
<evidence type="ECO:0000259" key="7">
    <source>
        <dbReference type="PROSITE" id="PS50048"/>
    </source>
</evidence>